<dbReference type="Ensembl" id="ENSPKIT00000005385.1">
    <property type="protein sequence ID" value="ENSPKIP00000024672.1"/>
    <property type="gene ID" value="ENSPKIG00000007822.1"/>
</dbReference>
<organism evidence="4 5">
    <name type="scientific">Paramormyrops kingsleyae</name>
    <dbReference type="NCBI Taxonomy" id="1676925"/>
    <lineage>
        <taxon>Eukaryota</taxon>
        <taxon>Metazoa</taxon>
        <taxon>Chordata</taxon>
        <taxon>Craniata</taxon>
        <taxon>Vertebrata</taxon>
        <taxon>Euteleostomi</taxon>
        <taxon>Actinopterygii</taxon>
        <taxon>Neopterygii</taxon>
        <taxon>Teleostei</taxon>
        <taxon>Osteoglossocephala</taxon>
        <taxon>Osteoglossomorpha</taxon>
        <taxon>Osteoglossiformes</taxon>
        <taxon>Mormyridae</taxon>
        <taxon>Paramormyrops</taxon>
    </lineage>
</organism>
<name>A0A3B3S1T3_9TELE</name>
<evidence type="ECO:0000256" key="3">
    <source>
        <dbReference type="SAM" id="MobiDB-lite"/>
    </source>
</evidence>
<dbReference type="KEGG" id="pki:111840135"/>
<feature type="compositionally biased region" description="Polar residues" evidence="3">
    <location>
        <begin position="686"/>
        <end position="701"/>
    </location>
</feature>
<evidence type="ECO:0000256" key="1">
    <source>
        <dbReference type="ARBA" id="ARBA00023054"/>
    </source>
</evidence>
<dbReference type="InterPro" id="IPR004965">
    <property type="entry name" value="Paralemmin"/>
</dbReference>
<reference evidence="4" key="1">
    <citation type="submission" date="2025-08" db="UniProtKB">
        <authorList>
            <consortium name="Ensembl"/>
        </authorList>
    </citation>
    <scope>IDENTIFICATION</scope>
</reference>
<dbReference type="CTD" id="100000814"/>
<sequence length="1007" mass="115843">MDEADLLRERLQAITDKRKLQEDIVKKKLEIEEEKLKLQYLKKKSLREQWLMDGLSPQSEQEQEAMKLQVLNEQKQAGVLQRNIHRIEKEIEALESRELTISENEMLVLQRLKEVEKTAADIIKKSTAREKQTNGNELREGSSDTQNQKQKEQKYFPQEVTMETSQLSEMATVRDHKMDSGETEVAENKGLSEEAETAWSSADSSESRMKENVDILTDLPQWTADNEEQHSLENGKETDNMYQKEALILETEHNYLNRTESMTSSVSDTTSSAGTVCENEMLQKTQEQSDQERSDTPVLPTTEDTEESEATRTPEPVIEEVAMDNLSDNRIQVSIIEDCIGEEASSGISTYLDPGDADLNCILRVEIEPVPSDNETDERWRAIFSSSINREDDDSYMDEILNLSAQELFVQKVERNVENIVEINQSDDKDFPDHEYSLDQYEHHTPDCDDAVDQYEHHALDCEDALEQYDNIAPDHEDAPEQYDNITPDTEDVLDHYDNLTLDHDDALDQYEHPSPDGEDALDQYDNLTPDHEDTLDQYEHHNPDHENALDQYEHHITDLEDSLDQYEHHIQDREDILDQYEHHDDYEFETQEHPSITPSLFHGLSKISEDEEEFSHGLKCNTNDSESSKVNTNKKVPPDYCVIQETKSENVSTEHVDFRVARKQWLKMEEETKYQIYQPTFRQRTCQGGHNSMYTPVRNINRSKKEPELDSTALNDYSQTHLSPCSEDSGLDDSSYRSPCDDESPIEREIRLAMEREENLRRERGISKVYNANECTQATGKPVILQPGKIDRRLNQEIEERRKMFEAKEDNCRFPKSPSIKTPSFIITSSPSKGQLCQEVSGNSVIILEPEQYPSSPTRCKKDTNPLAKRANEWPSDVSNVVILEAPAMITRSSSEFCLNSVCQDTQDSTFLNNPFFKLRSRSTQSLIDDEIKMVKQREEELKKQRESIYAKDKCSTTLMSPNALDSLAYNKSELPVKCKSSPSSPMKSACKVDHSCENKVNHLCS</sequence>
<dbReference type="PANTHER" id="PTHR46881">
    <property type="entry name" value="PALMDELPHIN"/>
    <property type="match status" value="1"/>
</dbReference>
<dbReference type="Pfam" id="PF03285">
    <property type="entry name" value="Paralemmin"/>
    <property type="match status" value="1"/>
</dbReference>
<feature type="region of interest" description="Disordered" evidence="3">
    <location>
        <begin position="126"/>
        <end position="210"/>
    </location>
</feature>
<feature type="compositionally biased region" description="Basic and acidic residues" evidence="3">
    <location>
        <begin position="172"/>
        <end position="192"/>
    </location>
</feature>
<dbReference type="AlphaFoldDB" id="A0A3B3S1T3"/>
<dbReference type="OrthoDB" id="9937247at2759"/>
<dbReference type="GO" id="GO:0005737">
    <property type="term" value="C:cytoplasm"/>
    <property type="evidence" value="ECO:0007669"/>
    <property type="project" value="TreeGrafter"/>
</dbReference>
<evidence type="ECO:0000313" key="5">
    <source>
        <dbReference type="Proteomes" id="UP000261540"/>
    </source>
</evidence>
<feature type="region of interest" description="Disordered" evidence="3">
    <location>
        <begin position="283"/>
        <end position="314"/>
    </location>
</feature>
<feature type="compositionally biased region" description="Polar residues" evidence="3">
    <location>
        <begin position="713"/>
        <end position="724"/>
    </location>
</feature>
<keyword evidence="5" id="KW-1185">Reference proteome</keyword>
<accession>A0A3B3S1T3</accession>
<dbReference type="GO" id="GO:0016020">
    <property type="term" value="C:membrane"/>
    <property type="evidence" value="ECO:0007669"/>
    <property type="project" value="InterPro"/>
</dbReference>
<keyword evidence="1 2" id="KW-0175">Coiled coil</keyword>
<dbReference type="STRING" id="1676925.ENSPKIP00000024672"/>
<feature type="region of interest" description="Disordered" evidence="3">
    <location>
        <begin position="686"/>
        <end position="745"/>
    </location>
</feature>
<dbReference type="PANTHER" id="PTHR46881:SF2">
    <property type="entry name" value="PALMDELPHIN ISOFORM X1"/>
    <property type="match status" value="1"/>
</dbReference>
<reference evidence="4" key="2">
    <citation type="submission" date="2025-09" db="UniProtKB">
        <authorList>
            <consortium name="Ensembl"/>
        </authorList>
    </citation>
    <scope>IDENTIFICATION</scope>
</reference>
<evidence type="ECO:0000313" key="4">
    <source>
        <dbReference type="Ensembl" id="ENSPKIP00000024672.1"/>
    </source>
</evidence>
<dbReference type="SUPFAM" id="SSF57997">
    <property type="entry name" value="Tropomyosin"/>
    <property type="match status" value="1"/>
</dbReference>
<evidence type="ECO:0000256" key="2">
    <source>
        <dbReference type="SAM" id="Coils"/>
    </source>
</evidence>
<dbReference type="GeneID" id="111840135"/>
<feature type="coiled-coil region" evidence="2">
    <location>
        <begin position="77"/>
        <end position="104"/>
    </location>
</feature>
<dbReference type="GO" id="GO:0008360">
    <property type="term" value="P:regulation of cell shape"/>
    <property type="evidence" value="ECO:0007669"/>
    <property type="project" value="InterPro"/>
</dbReference>
<proteinExistence type="predicted"/>
<dbReference type="GeneTree" id="ENSGT00940000175356"/>
<dbReference type="RefSeq" id="XP_023660423.1">
    <property type="nucleotide sequence ID" value="XM_023804655.2"/>
</dbReference>
<protein>
    <submittedName>
        <fullName evidence="4">Palmdelphin</fullName>
    </submittedName>
</protein>
<feature type="coiled-coil region" evidence="2">
    <location>
        <begin position="17"/>
        <end position="49"/>
    </location>
</feature>
<dbReference type="Proteomes" id="UP000261540">
    <property type="component" value="Unplaced"/>
</dbReference>
<feature type="compositionally biased region" description="Basic and acidic residues" evidence="3">
    <location>
        <begin position="126"/>
        <end position="142"/>
    </location>
</feature>